<dbReference type="EMBL" id="ANPE02000319">
    <property type="protein sequence ID" value="EMY32212.1"/>
    <property type="molecule type" value="Genomic_DNA"/>
</dbReference>
<reference evidence="1 2" key="1">
    <citation type="journal article" date="2013" name="Genome Announc.">
        <title>Draft Genome Sequence of Arthrobacter crystallopoietes Strain BAB-32, Revealing Genes for Bioremediation.</title>
        <authorList>
            <person name="Joshi M.N."/>
            <person name="Pandit A.S."/>
            <person name="Sharma A."/>
            <person name="Pandya R.V."/>
            <person name="Desai S.M."/>
            <person name="Saxena A.K."/>
            <person name="Bagatharia S.B."/>
        </authorList>
    </citation>
    <scope>NUCLEOTIDE SEQUENCE [LARGE SCALE GENOMIC DNA]</scope>
    <source>
        <strain evidence="1 2">BAB-32</strain>
    </source>
</reference>
<sequence length="112" mass="11608">MKVLVLAGTTRCGHDGTVRPTASQQWVRIAGSPVLVAHDPEGRPIGGCPNIGLNIKPCTNTLAVHTGYSGFLRIGDRAVCLDSVTGYTDGTPPGAVKYTVRAAGQDFAEATS</sequence>
<dbReference type="Proteomes" id="UP000010729">
    <property type="component" value="Unassembled WGS sequence"/>
</dbReference>
<dbReference type="RefSeq" id="WP_005275314.1">
    <property type="nucleotide sequence ID" value="NZ_ANPE02000319.1"/>
</dbReference>
<name>N1UWL2_9MICC</name>
<dbReference type="OrthoDB" id="3078369at2"/>
<gene>
    <name evidence="1" type="ORF">D477_021328</name>
</gene>
<dbReference type="AlphaFoldDB" id="N1UWL2"/>
<evidence type="ECO:0000313" key="1">
    <source>
        <dbReference type="EMBL" id="EMY32212.1"/>
    </source>
</evidence>
<comment type="caution">
    <text evidence="1">The sequence shown here is derived from an EMBL/GenBank/DDBJ whole genome shotgun (WGS) entry which is preliminary data.</text>
</comment>
<evidence type="ECO:0000313" key="2">
    <source>
        <dbReference type="Proteomes" id="UP000010729"/>
    </source>
</evidence>
<accession>N1UWL2</accession>
<keyword evidence="2" id="KW-1185">Reference proteome</keyword>
<organism evidence="1 2">
    <name type="scientific">Arthrobacter crystallopoietes BAB-32</name>
    <dbReference type="NCBI Taxonomy" id="1246476"/>
    <lineage>
        <taxon>Bacteria</taxon>
        <taxon>Bacillati</taxon>
        <taxon>Actinomycetota</taxon>
        <taxon>Actinomycetes</taxon>
        <taxon>Micrococcales</taxon>
        <taxon>Micrococcaceae</taxon>
        <taxon>Crystallibacter</taxon>
    </lineage>
</organism>
<protein>
    <submittedName>
        <fullName evidence="1">Uncharacterized protein</fullName>
    </submittedName>
</protein>
<proteinExistence type="predicted"/>